<keyword evidence="3" id="KW-0493">Microtubule</keyword>
<comment type="caution">
    <text evidence="9">The sequence shown here is derived from an EMBL/GenBank/DDBJ whole genome shotgun (WGS) entry which is preliminary data.</text>
</comment>
<evidence type="ECO:0000313" key="10">
    <source>
        <dbReference type="Proteomes" id="UP000019484"/>
    </source>
</evidence>
<evidence type="ECO:0000256" key="3">
    <source>
        <dbReference type="ARBA" id="ARBA00022701"/>
    </source>
</evidence>
<feature type="compositionally biased region" description="Basic and acidic residues" evidence="7">
    <location>
        <begin position="415"/>
        <end position="433"/>
    </location>
</feature>
<dbReference type="GeneID" id="19158618"/>
<keyword evidence="4 6" id="KW-0175">Coiled coil</keyword>
<dbReference type="OrthoDB" id="2130750at2759"/>
<dbReference type="InterPro" id="IPR032108">
    <property type="entry name" value="CLIP1_ZNF"/>
</dbReference>
<dbReference type="RefSeq" id="XP_007722819.1">
    <property type="nucleotide sequence ID" value="XM_007724629.1"/>
</dbReference>
<comment type="subcellular location">
    <subcellularLocation>
        <location evidence="1">Cytoplasm</location>
        <location evidence="1">Cytoskeleton</location>
    </subcellularLocation>
</comment>
<feature type="compositionally biased region" description="Polar residues" evidence="7">
    <location>
        <begin position="697"/>
        <end position="708"/>
    </location>
</feature>
<feature type="compositionally biased region" description="Basic and acidic residues" evidence="7">
    <location>
        <begin position="643"/>
        <end position="656"/>
    </location>
</feature>
<name>W9YLR6_9EURO</name>
<reference evidence="9 10" key="1">
    <citation type="submission" date="2013-03" db="EMBL/GenBank/DDBJ databases">
        <title>The Genome Sequence of Capronia coronata CBS 617.96.</title>
        <authorList>
            <consortium name="The Broad Institute Genomics Platform"/>
            <person name="Cuomo C."/>
            <person name="de Hoog S."/>
            <person name="Gorbushina A."/>
            <person name="Walker B."/>
            <person name="Young S.K."/>
            <person name="Zeng Q."/>
            <person name="Gargeya S."/>
            <person name="Fitzgerald M."/>
            <person name="Haas B."/>
            <person name="Abouelleil A."/>
            <person name="Allen A.W."/>
            <person name="Alvarado L."/>
            <person name="Arachchi H.M."/>
            <person name="Berlin A.M."/>
            <person name="Chapman S.B."/>
            <person name="Gainer-Dewar J."/>
            <person name="Goldberg J."/>
            <person name="Griggs A."/>
            <person name="Gujja S."/>
            <person name="Hansen M."/>
            <person name="Howarth C."/>
            <person name="Imamovic A."/>
            <person name="Ireland A."/>
            <person name="Larimer J."/>
            <person name="McCowan C."/>
            <person name="Murphy C."/>
            <person name="Pearson M."/>
            <person name="Poon T.W."/>
            <person name="Priest M."/>
            <person name="Roberts A."/>
            <person name="Saif S."/>
            <person name="Shea T."/>
            <person name="Sisk P."/>
            <person name="Sykes S."/>
            <person name="Wortman J."/>
            <person name="Nusbaum C."/>
            <person name="Birren B."/>
        </authorList>
    </citation>
    <scope>NUCLEOTIDE SEQUENCE [LARGE SCALE GENOMIC DNA]</scope>
    <source>
        <strain evidence="9 10">CBS 617.96</strain>
    </source>
</reference>
<dbReference type="PROSITE" id="PS50245">
    <property type="entry name" value="CAP_GLY_2"/>
    <property type="match status" value="1"/>
</dbReference>
<feature type="compositionally biased region" description="Pro residues" evidence="7">
    <location>
        <begin position="780"/>
        <end position="792"/>
    </location>
</feature>
<dbReference type="Pfam" id="PF16641">
    <property type="entry name" value="CLIP1_ZNF"/>
    <property type="match status" value="2"/>
</dbReference>
<feature type="region of interest" description="Disordered" evidence="7">
    <location>
        <begin position="468"/>
        <end position="506"/>
    </location>
</feature>
<feature type="region of interest" description="Disordered" evidence="7">
    <location>
        <begin position="415"/>
        <end position="436"/>
    </location>
</feature>
<keyword evidence="2" id="KW-0963">Cytoplasm</keyword>
<dbReference type="Proteomes" id="UP000019484">
    <property type="component" value="Unassembled WGS sequence"/>
</dbReference>
<keyword evidence="10" id="KW-1185">Reference proteome</keyword>
<evidence type="ECO:0000256" key="4">
    <source>
        <dbReference type="ARBA" id="ARBA00023054"/>
    </source>
</evidence>
<dbReference type="InterPro" id="IPR036859">
    <property type="entry name" value="CAP-Gly_dom_sf"/>
</dbReference>
<evidence type="ECO:0000259" key="8">
    <source>
        <dbReference type="PROSITE" id="PS50245"/>
    </source>
</evidence>
<protein>
    <recommendedName>
        <fullName evidence="8">CAP-Gly domain-containing protein</fullName>
    </recommendedName>
</protein>
<feature type="region of interest" description="Disordered" evidence="7">
    <location>
        <begin position="81"/>
        <end position="239"/>
    </location>
</feature>
<feature type="region of interest" description="Disordered" evidence="7">
    <location>
        <begin position="560"/>
        <end position="659"/>
    </location>
</feature>
<feature type="compositionally biased region" description="Low complexity" evidence="7">
    <location>
        <begin position="149"/>
        <end position="160"/>
    </location>
</feature>
<gene>
    <name evidence="9" type="ORF">A1O1_03728</name>
</gene>
<evidence type="ECO:0000256" key="7">
    <source>
        <dbReference type="SAM" id="MobiDB-lite"/>
    </source>
</evidence>
<dbReference type="SUPFAM" id="SSF74924">
    <property type="entry name" value="Cap-Gly domain"/>
    <property type="match status" value="1"/>
</dbReference>
<proteinExistence type="predicted"/>
<dbReference type="EMBL" id="AMWN01000003">
    <property type="protein sequence ID" value="EXJ90625.1"/>
    <property type="molecule type" value="Genomic_DNA"/>
</dbReference>
<dbReference type="Gene3D" id="2.30.30.190">
    <property type="entry name" value="CAP Gly-rich-like domain"/>
    <property type="match status" value="1"/>
</dbReference>
<evidence type="ECO:0000256" key="1">
    <source>
        <dbReference type="ARBA" id="ARBA00004245"/>
    </source>
</evidence>
<dbReference type="HOGENOM" id="CLU_003115_0_0_1"/>
<feature type="compositionally biased region" description="Polar residues" evidence="7">
    <location>
        <begin position="92"/>
        <end position="101"/>
    </location>
</feature>
<evidence type="ECO:0000256" key="6">
    <source>
        <dbReference type="SAM" id="Coils"/>
    </source>
</evidence>
<dbReference type="STRING" id="1182541.W9YLR6"/>
<feature type="compositionally biased region" description="Low complexity" evidence="7">
    <location>
        <begin position="765"/>
        <end position="779"/>
    </location>
</feature>
<dbReference type="Pfam" id="PF01302">
    <property type="entry name" value="CAP_GLY"/>
    <property type="match status" value="1"/>
</dbReference>
<accession>W9YLR6</accession>
<feature type="compositionally biased region" description="Low complexity" evidence="7">
    <location>
        <begin position="189"/>
        <end position="207"/>
    </location>
</feature>
<keyword evidence="5" id="KW-0206">Cytoskeleton</keyword>
<evidence type="ECO:0000313" key="9">
    <source>
        <dbReference type="EMBL" id="EXJ90625.1"/>
    </source>
</evidence>
<dbReference type="GO" id="GO:0005874">
    <property type="term" value="C:microtubule"/>
    <property type="evidence" value="ECO:0007669"/>
    <property type="project" value="UniProtKB-KW"/>
</dbReference>
<dbReference type="eggNOG" id="KOG0971">
    <property type="taxonomic scope" value="Eukaryota"/>
</dbReference>
<dbReference type="InterPro" id="IPR000938">
    <property type="entry name" value="CAP-Gly_domain"/>
</dbReference>
<feature type="region of interest" description="Disordered" evidence="7">
    <location>
        <begin position="694"/>
        <end position="841"/>
    </location>
</feature>
<dbReference type="AlphaFoldDB" id="W9YLR6"/>
<evidence type="ECO:0000256" key="2">
    <source>
        <dbReference type="ARBA" id="ARBA00022490"/>
    </source>
</evidence>
<dbReference type="SMART" id="SM01052">
    <property type="entry name" value="CAP_GLY"/>
    <property type="match status" value="1"/>
</dbReference>
<sequence length="871" mass="94098">MTTIHIGDTVTVPGDMHGVVKFIGPVAGKKGTFAGVQLAPEYAPRGKNSGEVDGRHYFRTTIPGSGIFLPLEKAVKRSGLGVRASPGPGTPTRLSSFNQGGRTPGIAKPNFSQSIGPGVRSGAASPALKPSMRRESLPRPSSPLRKVHTPTPKTLATPKTRASGIGFAKSTNGATGPYRPGQRPTNNFSRSLRQSSSTPSNSGASPSLGPDSSFDETQEHEADSTPTPTPSVNRHAENHVTKYEAKIRELNEELNEARRQIREQNGNIGEMERNFNELQKLLPALEEGQAGTRAREEDEEDLPRDVASLRDIVREKNEKIKLLTAEFDAHRADFRSTIDTLEMASTETERVYEKRVDELLEELRTLQDRSEDVESVAQQLKQLEDLVQELEEGLEDARRGEAEARSEVEFLRGEVERSRSELRREKERLRTEEQLNGFSPATLQDLEAQLSAKDDEIRGLKAIIQSLSESHDKDDSKRNGPGSAQANGNGHIRNKSTVSAAAGNDDDGRYTLEQQIRNLEALLQQKNAHEEELSNEVKQLRNSVALSKFPLPGSAFGIHTGIRSSGGHSRGNSEELDRKHLSTGTTGSQRTVVVGAGGMSKGGVPAAKHERKQSHPALPQTQPQEWHNHHHHNSTVPPVKHHQYIDTDGDRARSDDGVTDVSSASANAALWCEICEEGGHDILSCTNMFGTEGKVQGHTQQHPANASLGSRSGKRSGKEVVREGLKRSGDYDEQQIHDIAGSGARSAGRVEEFDRPASLMSRKNTANSAVSAVSAVSTPSHPPPTSDLPSPPVLEDTASPLSPSPKKINAGAAPPRPPPPSAPVTTLIEGTGAQAGMLAGRTSGVIDPEKWCALCERDGHDSVDCPLEDAF</sequence>
<feature type="coiled-coil region" evidence="6">
    <location>
        <begin position="509"/>
        <end position="543"/>
    </location>
</feature>
<feature type="domain" description="CAP-Gly" evidence="8">
    <location>
        <begin position="24"/>
        <end position="70"/>
    </location>
</feature>
<organism evidence="9 10">
    <name type="scientific">Capronia coronata CBS 617.96</name>
    <dbReference type="NCBI Taxonomy" id="1182541"/>
    <lineage>
        <taxon>Eukaryota</taxon>
        <taxon>Fungi</taxon>
        <taxon>Dikarya</taxon>
        <taxon>Ascomycota</taxon>
        <taxon>Pezizomycotina</taxon>
        <taxon>Eurotiomycetes</taxon>
        <taxon>Chaetothyriomycetidae</taxon>
        <taxon>Chaetothyriales</taxon>
        <taxon>Herpotrichiellaceae</taxon>
        <taxon>Capronia</taxon>
    </lineage>
</organism>
<evidence type="ECO:0000256" key="5">
    <source>
        <dbReference type="ARBA" id="ARBA00023212"/>
    </source>
</evidence>
<feature type="compositionally biased region" description="Basic and acidic residues" evidence="7">
    <location>
        <begin position="716"/>
        <end position="736"/>
    </location>
</feature>
<feature type="compositionally biased region" description="Polar residues" evidence="7">
    <location>
        <begin position="582"/>
        <end position="591"/>
    </location>
</feature>
<feature type="compositionally biased region" description="Basic and acidic residues" evidence="7">
    <location>
        <begin position="571"/>
        <end position="580"/>
    </location>
</feature>
<feature type="compositionally biased region" description="Basic and acidic residues" evidence="7">
    <location>
        <begin position="469"/>
        <end position="478"/>
    </location>
</feature>